<keyword evidence="2" id="KW-1185">Reference proteome</keyword>
<reference evidence="1 2" key="1">
    <citation type="submission" date="2018-06" db="EMBL/GenBank/DDBJ databases">
        <title>Comparative genomics of Brasilonema spp. strains.</title>
        <authorList>
            <person name="Alvarenga D.O."/>
            <person name="Fiore M.F."/>
            <person name="Varani A.M."/>
        </authorList>
    </citation>
    <scope>NUCLEOTIDE SEQUENCE [LARGE SCALE GENOMIC DNA]</scope>
    <source>
        <strain evidence="1 2">SPC951</strain>
    </source>
</reference>
<accession>A0ABX1P7I5</accession>
<dbReference type="Proteomes" id="UP000718564">
    <property type="component" value="Unassembled WGS sequence"/>
</dbReference>
<evidence type="ECO:0000313" key="1">
    <source>
        <dbReference type="EMBL" id="NMG20382.1"/>
    </source>
</evidence>
<dbReference type="EMBL" id="QMEB01000091">
    <property type="protein sequence ID" value="NMG20382.1"/>
    <property type="molecule type" value="Genomic_DNA"/>
</dbReference>
<protein>
    <submittedName>
        <fullName evidence="1">Uncharacterized protein</fullName>
    </submittedName>
</protein>
<comment type="caution">
    <text evidence="1">The sequence shown here is derived from an EMBL/GenBank/DDBJ whole genome shotgun (WGS) entry which is preliminary data.</text>
</comment>
<organism evidence="1 2">
    <name type="scientific">Brasilonema bromeliae SPC951</name>
    <dbReference type="NCBI Taxonomy" id="385972"/>
    <lineage>
        <taxon>Bacteria</taxon>
        <taxon>Bacillati</taxon>
        <taxon>Cyanobacteriota</taxon>
        <taxon>Cyanophyceae</taxon>
        <taxon>Nostocales</taxon>
        <taxon>Scytonemataceae</taxon>
        <taxon>Brasilonema</taxon>
        <taxon>Bromeliae group (in: Brasilonema)</taxon>
    </lineage>
</organism>
<evidence type="ECO:0000313" key="2">
    <source>
        <dbReference type="Proteomes" id="UP000718564"/>
    </source>
</evidence>
<proteinExistence type="predicted"/>
<gene>
    <name evidence="1" type="ORF">DP116_13290</name>
</gene>
<sequence length="80" mass="8205">MHTGMLRGGVRRRSGGGAAELVQAVAGEDFGRRYGHDLAVPPFGHRPPHAGVFEQGVAGGEIVCPLGSRPSGDDGSQARA</sequence>
<name>A0ABX1P7I5_9CYAN</name>